<feature type="compositionally biased region" description="Basic residues" evidence="2">
    <location>
        <begin position="1"/>
        <end position="10"/>
    </location>
</feature>
<dbReference type="InterPro" id="IPR019734">
    <property type="entry name" value="TPR_rpt"/>
</dbReference>
<dbReference type="PROSITE" id="PS50042">
    <property type="entry name" value="CNMP_BINDING_3"/>
    <property type="match status" value="2"/>
</dbReference>
<sequence length="797" mass="88249">MEVSYRKKVVTSRYSFSEPSSPVDPASQFLAETVTYKKPLAPYVDADVPLEHFHTMPLPGIKRKPKKSSDSIGSRSKNPPKPAHNTIVTTRPRANLSGPPGGRQSPPKPGKPKKSKHHRHALNAVVSTHRSVPSLLVAPFKPPSNSNPAQARSPMIAGGLKDYHACAYDNAIYKLNMAIEQTSAQDKRALYISHFIRGLSLAAKDAYPQAAKDFTKCAQLDKSDALSYFNRGVAYAKLHDLGRAIEDFGKAIRRDKNNADFYLNRALLLRQQGDFVSAQKDYFLVKQVQEGNTMKKTGDGGGLIDTTGGRADEISPEEEMEKQIEEQRQAKGGGGENFFRPIEEGEEGGGGNGPGEKRMSKSVSLPAINGASGKSPNQETAGNPSPSPTNKGRSATFRRAMNRRTMRATQSGKIVEAGSSPTRRETLATKRVGSADAKKKRKALKEKIHGLVHVALTEQPDERTPVQLDLLVAESRLMPAFAHLDAAELRVLWKYLSYMRRNAGIRLFEHGDEAKNFYVIWSGQVSARIPRDSSPVISSVTNKTIVNETTVHIMNAGETLGEAVGATAGEEAYRKAACVTEAPTELLVLNQHGFNKTFKLFFETKDREKSKFLKSFNVFAPRIWGEEELLKVASFCKEREYKAGEVIAEQGTVCDGLYFITAGLATVVRGVSENVGQSNEMKLCDVAVTKLCTGELFGEDCVKEDSLGLFPSTIVCETAVRVYRLDKAQINVKRWQEEQLAYVLKLSSVRYPEDCILLQMFLDTNKNAAQKEKTMKQLEKTLKKRDRKDDKKMKKMR</sequence>
<organism evidence="4 5">
    <name type="scientific">Tetraparma gracilis</name>
    <dbReference type="NCBI Taxonomy" id="2962635"/>
    <lineage>
        <taxon>Eukaryota</taxon>
        <taxon>Sar</taxon>
        <taxon>Stramenopiles</taxon>
        <taxon>Ochrophyta</taxon>
        <taxon>Bolidophyceae</taxon>
        <taxon>Parmales</taxon>
        <taxon>Triparmaceae</taxon>
        <taxon>Tetraparma</taxon>
    </lineage>
</organism>
<keyword evidence="5" id="KW-1185">Reference proteome</keyword>
<comment type="caution">
    <text evidence="4">The sequence shown here is derived from an EMBL/GenBank/DDBJ whole genome shotgun (WGS) entry which is preliminary data.</text>
</comment>
<dbReference type="PANTHER" id="PTHR23011">
    <property type="entry name" value="CYCLIC NUCLEOTIDE-BINDING DOMAIN CONTAINING PROTEIN"/>
    <property type="match status" value="1"/>
</dbReference>
<feature type="repeat" description="TPR" evidence="1">
    <location>
        <begin position="225"/>
        <end position="258"/>
    </location>
</feature>
<feature type="region of interest" description="Disordered" evidence="2">
    <location>
        <begin position="1"/>
        <end position="26"/>
    </location>
</feature>
<feature type="domain" description="Cyclic nucleotide-binding" evidence="3">
    <location>
        <begin position="626"/>
        <end position="727"/>
    </location>
</feature>
<feature type="compositionally biased region" description="Polar residues" evidence="2">
    <location>
        <begin position="372"/>
        <end position="393"/>
    </location>
</feature>
<dbReference type="SMART" id="SM00028">
    <property type="entry name" value="TPR"/>
    <property type="match status" value="3"/>
</dbReference>
<feature type="region of interest" description="Disordered" evidence="2">
    <location>
        <begin position="295"/>
        <end position="396"/>
    </location>
</feature>
<reference evidence="4 5" key="1">
    <citation type="journal article" date="2023" name="Commun. Biol.">
        <title>Genome analysis of Parmales, the sister group of diatoms, reveals the evolutionary specialization of diatoms from phago-mixotrophs to photoautotrophs.</title>
        <authorList>
            <person name="Ban H."/>
            <person name="Sato S."/>
            <person name="Yoshikawa S."/>
            <person name="Yamada K."/>
            <person name="Nakamura Y."/>
            <person name="Ichinomiya M."/>
            <person name="Sato N."/>
            <person name="Blanc-Mathieu R."/>
            <person name="Endo H."/>
            <person name="Kuwata A."/>
            <person name="Ogata H."/>
        </authorList>
    </citation>
    <scope>NUCLEOTIDE SEQUENCE [LARGE SCALE GENOMIC DNA]</scope>
</reference>
<dbReference type="SUPFAM" id="SSF48452">
    <property type="entry name" value="TPR-like"/>
    <property type="match status" value="1"/>
</dbReference>
<feature type="region of interest" description="Disordered" evidence="2">
    <location>
        <begin position="774"/>
        <end position="797"/>
    </location>
</feature>
<dbReference type="PROSITE" id="PS50005">
    <property type="entry name" value="TPR"/>
    <property type="match status" value="1"/>
</dbReference>
<protein>
    <recommendedName>
        <fullName evidence="3">Cyclic nucleotide-binding domain-containing protein</fullName>
    </recommendedName>
</protein>
<feature type="domain" description="Cyclic nucleotide-binding" evidence="3">
    <location>
        <begin position="480"/>
        <end position="615"/>
    </location>
</feature>
<dbReference type="InterPro" id="IPR000595">
    <property type="entry name" value="cNMP-bd_dom"/>
</dbReference>
<gene>
    <name evidence="4" type="ORF">TeGR_g7781</name>
</gene>
<dbReference type="InterPro" id="IPR014710">
    <property type="entry name" value="RmlC-like_jellyroll"/>
</dbReference>
<feature type="compositionally biased region" description="Basic residues" evidence="2">
    <location>
        <begin position="110"/>
        <end position="120"/>
    </location>
</feature>
<dbReference type="CDD" id="cd00038">
    <property type="entry name" value="CAP_ED"/>
    <property type="match status" value="2"/>
</dbReference>
<dbReference type="EMBL" id="BRYB01003719">
    <property type="protein sequence ID" value="GMI19437.1"/>
    <property type="molecule type" value="Genomic_DNA"/>
</dbReference>
<dbReference type="Gene3D" id="1.25.40.10">
    <property type="entry name" value="Tetratricopeptide repeat domain"/>
    <property type="match status" value="1"/>
</dbReference>
<proteinExistence type="predicted"/>
<evidence type="ECO:0000313" key="5">
    <source>
        <dbReference type="Proteomes" id="UP001165060"/>
    </source>
</evidence>
<evidence type="ECO:0000256" key="1">
    <source>
        <dbReference type="PROSITE-ProRule" id="PRU00339"/>
    </source>
</evidence>
<evidence type="ECO:0000256" key="2">
    <source>
        <dbReference type="SAM" id="MobiDB-lite"/>
    </source>
</evidence>
<evidence type="ECO:0000259" key="3">
    <source>
        <dbReference type="PROSITE" id="PS50042"/>
    </source>
</evidence>
<dbReference type="Pfam" id="PF00515">
    <property type="entry name" value="TPR_1"/>
    <property type="match status" value="1"/>
</dbReference>
<dbReference type="PANTHER" id="PTHR23011:SF28">
    <property type="entry name" value="CYCLIC NUCLEOTIDE-BINDING DOMAIN CONTAINING PROTEIN"/>
    <property type="match status" value="1"/>
</dbReference>
<dbReference type="Pfam" id="PF00027">
    <property type="entry name" value="cNMP_binding"/>
    <property type="match status" value="1"/>
</dbReference>
<dbReference type="Proteomes" id="UP001165060">
    <property type="component" value="Unassembled WGS sequence"/>
</dbReference>
<dbReference type="SUPFAM" id="SSF51206">
    <property type="entry name" value="cAMP-binding domain-like"/>
    <property type="match status" value="2"/>
</dbReference>
<dbReference type="InterPro" id="IPR018490">
    <property type="entry name" value="cNMP-bd_dom_sf"/>
</dbReference>
<accession>A0ABQ6M4T8</accession>
<keyword evidence="1" id="KW-0802">TPR repeat</keyword>
<feature type="region of interest" description="Disordered" evidence="2">
    <location>
        <begin position="403"/>
        <end position="422"/>
    </location>
</feature>
<dbReference type="Gene3D" id="2.60.120.10">
    <property type="entry name" value="Jelly Rolls"/>
    <property type="match status" value="2"/>
</dbReference>
<dbReference type="InterPro" id="IPR011990">
    <property type="entry name" value="TPR-like_helical_dom_sf"/>
</dbReference>
<feature type="region of interest" description="Disordered" evidence="2">
    <location>
        <begin position="55"/>
        <end position="120"/>
    </location>
</feature>
<dbReference type="SMART" id="SM00100">
    <property type="entry name" value="cNMP"/>
    <property type="match status" value="2"/>
</dbReference>
<evidence type="ECO:0000313" key="4">
    <source>
        <dbReference type="EMBL" id="GMI19437.1"/>
    </source>
</evidence>
<name>A0ABQ6M4T8_9STRA</name>